<evidence type="ECO:0000313" key="1">
    <source>
        <dbReference type="EMBL" id="TWT62920.1"/>
    </source>
</evidence>
<evidence type="ECO:0000313" key="2">
    <source>
        <dbReference type="Proteomes" id="UP000316095"/>
    </source>
</evidence>
<organism evidence="1 2">
    <name type="scientific">Rubinisphaera italica</name>
    <dbReference type="NCBI Taxonomy" id="2527969"/>
    <lineage>
        <taxon>Bacteria</taxon>
        <taxon>Pseudomonadati</taxon>
        <taxon>Planctomycetota</taxon>
        <taxon>Planctomycetia</taxon>
        <taxon>Planctomycetales</taxon>
        <taxon>Planctomycetaceae</taxon>
        <taxon>Rubinisphaera</taxon>
    </lineage>
</organism>
<protein>
    <submittedName>
        <fullName evidence="1">Uncharacterized protein</fullName>
    </submittedName>
</protein>
<dbReference type="Proteomes" id="UP000316095">
    <property type="component" value="Unassembled WGS sequence"/>
</dbReference>
<comment type="caution">
    <text evidence="1">The sequence shown here is derived from an EMBL/GenBank/DDBJ whole genome shotgun (WGS) entry which is preliminary data.</text>
</comment>
<dbReference type="OrthoDB" id="1493616at2"/>
<dbReference type="AlphaFoldDB" id="A0A5C5XIS0"/>
<proteinExistence type="predicted"/>
<keyword evidence="2" id="KW-1185">Reference proteome</keyword>
<gene>
    <name evidence="1" type="ORF">Pan54_36710</name>
</gene>
<accession>A0A5C5XIS0</accession>
<reference evidence="1 2" key="1">
    <citation type="submission" date="2019-02" db="EMBL/GenBank/DDBJ databases">
        <title>Deep-cultivation of Planctomycetes and their phenomic and genomic characterization uncovers novel biology.</title>
        <authorList>
            <person name="Wiegand S."/>
            <person name="Jogler M."/>
            <person name="Boedeker C."/>
            <person name="Pinto D."/>
            <person name="Vollmers J."/>
            <person name="Rivas-Marin E."/>
            <person name="Kohn T."/>
            <person name="Peeters S.H."/>
            <person name="Heuer A."/>
            <person name="Rast P."/>
            <person name="Oberbeckmann S."/>
            <person name="Bunk B."/>
            <person name="Jeske O."/>
            <person name="Meyerdierks A."/>
            <person name="Storesund J.E."/>
            <person name="Kallscheuer N."/>
            <person name="Luecker S."/>
            <person name="Lage O.M."/>
            <person name="Pohl T."/>
            <person name="Merkel B.J."/>
            <person name="Hornburger P."/>
            <person name="Mueller R.-W."/>
            <person name="Bruemmer F."/>
            <person name="Labrenz M."/>
            <person name="Spormann A.M."/>
            <person name="Op Den Camp H."/>
            <person name="Overmann J."/>
            <person name="Amann R."/>
            <person name="Jetten M.S.M."/>
            <person name="Mascher T."/>
            <person name="Medema M.H."/>
            <person name="Devos D.P."/>
            <person name="Kaster A.-K."/>
            <person name="Ovreas L."/>
            <person name="Rohde M."/>
            <person name="Galperin M.Y."/>
            <person name="Jogler C."/>
        </authorList>
    </citation>
    <scope>NUCLEOTIDE SEQUENCE [LARGE SCALE GENOMIC DNA]</scope>
    <source>
        <strain evidence="1 2">Pan54</strain>
    </source>
</reference>
<name>A0A5C5XIS0_9PLAN</name>
<dbReference type="RefSeq" id="WP_146504723.1">
    <property type="nucleotide sequence ID" value="NZ_SJPG01000001.1"/>
</dbReference>
<sequence length="195" mass="22755">MKNNWPKLGDKLFSETDQVDSDFHRESLFCRNQPQAGAFYDAAITLIDNSKCEDRYKDYLIIPVCYLFRHSVEIRLKNILKYCIETGRVKETKSIVKVLKGHSLQPLWNKAKHLIEDMGDDPDLILATETIILELHNTDRTGQTFRYYQNTDETVNDYSQLPIWINKKNLRDRMEGLNGFLSSCELIAKEDFQNG</sequence>
<dbReference type="EMBL" id="SJPG01000001">
    <property type="protein sequence ID" value="TWT62920.1"/>
    <property type="molecule type" value="Genomic_DNA"/>
</dbReference>